<dbReference type="InterPro" id="IPR001507">
    <property type="entry name" value="ZP_dom"/>
</dbReference>
<keyword evidence="13" id="KW-0325">Glycoprotein</keyword>
<comment type="caution">
    <text evidence="17">The sequence shown here is derived from an EMBL/GenBank/DDBJ whole genome shotgun (WGS) entry which is preliminary data.</text>
</comment>
<dbReference type="SMART" id="SM00241">
    <property type="entry name" value="ZP"/>
    <property type="match status" value="1"/>
</dbReference>
<evidence type="ECO:0000256" key="15">
    <source>
        <dbReference type="SAM" id="MobiDB-lite"/>
    </source>
</evidence>
<evidence type="ECO:0000256" key="7">
    <source>
        <dbReference type="ARBA" id="ARBA00022685"/>
    </source>
</evidence>
<evidence type="ECO:0000256" key="1">
    <source>
        <dbReference type="ARBA" id="ARBA00004498"/>
    </source>
</evidence>
<feature type="chain" id="PRO_5041481630" description="Zona pellucida sperm-binding protein 3" evidence="14">
    <location>
        <begin position="19"/>
        <end position="553"/>
    </location>
</feature>
<dbReference type="GO" id="GO:2000344">
    <property type="term" value="P:positive regulation of acrosome reaction"/>
    <property type="evidence" value="ECO:0007669"/>
    <property type="project" value="UniProtKB-UniRule"/>
</dbReference>
<dbReference type="InterPro" id="IPR055356">
    <property type="entry name" value="ZP-N"/>
</dbReference>
<dbReference type="PANTHER" id="PTHR11576">
    <property type="entry name" value="ZONA PELLUCIDA SPERM-BINDING PROTEIN 3"/>
    <property type="match status" value="1"/>
</dbReference>
<evidence type="ECO:0000256" key="6">
    <source>
        <dbReference type="ARBA" id="ARBA00022530"/>
    </source>
</evidence>
<feature type="domain" description="ZP" evidence="16">
    <location>
        <begin position="63"/>
        <end position="315"/>
    </location>
</feature>
<feature type="signal peptide" evidence="14">
    <location>
        <begin position="1"/>
        <end position="18"/>
    </location>
</feature>
<reference evidence="17 18" key="1">
    <citation type="submission" date="2019-06" db="EMBL/GenBank/DDBJ databases">
        <title>A chromosome-scale genome assembly of the striped catfish, Pangasianodon hypophthalmus.</title>
        <authorList>
            <person name="Wen M."/>
            <person name="Zahm M."/>
            <person name="Roques C."/>
            <person name="Cabau C."/>
            <person name="Klopp C."/>
            <person name="Donnadieu C."/>
            <person name="Jouanno E."/>
            <person name="Avarre J.-C."/>
            <person name="Campet M."/>
            <person name="Ha T.T.T."/>
            <person name="Dugue R."/>
            <person name="Lampietro C."/>
            <person name="Louis A."/>
            <person name="Herpin A."/>
            <person name="Echchiki A."/>
            <person name="Berthelot C."/>
            <person name="Parey E."/>
            <person name="Roest-Crollius H."/>
            <person name="Braasch I."/>
            <person name="Postlethwait J."/>
            <person name="Bobe J."/>
            <person name="Montfort J."/>
            <person name="Bouchez O."/>
            <person name="Begum T."/>
            <person name="Schartl M."/>
            <person name="Guiguen Y."/>
        </authorList>
    </citation>
    <scope>NUCLEOTIDE SEQUENCE [LARGE SCALE GENOMIC DNA]</scope>
    <source>
        <strain evidence="17 18">Indonesia</strain>
        <tissue evidence="17">Blood</tissue>
    </source>
</reference>
<dbReference type="AlphaFoldDB" id="A0A5N5JS72"/>
<keyword evidence="5 14" id="KW-0964">Secreted</keyword>
<organism evidence="17 18">
    <name type="scientific">Pangasianodon hypophthalmus</name>
    <name type="common">Striped catfish</name>
    <name type="synonym">Helicophagus hypophthalmus</name>
    <dbReference type="NCBI Taxonomy" id="310915"/>
    <lineage>
        <taxon>Eukaryota</taxon>
        <taxon>Metazoa</taxon>
        <taxon>Chordata</taxon>
        <taxon>Craniata</taxon>
        <taxon>Vertebrata</taxon>
        <taxon>Euteleostomi</taxon>
        <taxon>Actinopterygii</taxon>
        <taxon>Neopterygii</taxon>
        <taxon>Teleostei</taxon>
        <taxon>Ostariophysi</taxon>
        <taxon>Siluriformes</taxon>
        <taxon>Pangasiidae</taxon>
        <taxon>Pangasianodon</taxon>
    </lineage>
</organism>
<evidence type="ECO:0000256" key="5">
    <source>
        <dbReference type="ARBA" id="ARBA00022525"/>
    </source>
</evidence>
<comment type="function">
    <text evidence="14">Component of the zona pellucida, an extracellular matrix surrounding oocytes which mediates sperm binding, induction of the acrosome reaction and prevents post-fertilization polyspermy. The zona pellucida is composed of 3 to 4 glycoproteins, ZP1, ZP2, ZP3, and ZP4. ZP3 is essential for sperm binding and zona matrix formation.</text>
</comment>
<dbReference type="GO" id="GO:0005886">
    <property type="term" value="C:plasma membrane"/>
    <property type="evidence" value="ECO:0007669"/>
    <property type="project" value="UniProtKB-SubCell"/>
</dbReference>
<dbReference type="FunFam" id="2.60.40.4100:FF:000002">
    <property type="entry name" value="Zona pellucida sperm-binding protein 3"/>
    <property type="match status" value="1"/>
</dbReference>
<proteinExistence type="inferred from homology"/>
<sequence>MLSAVLCVLCVQFGGILMNSTQHAGDAEAHHVFNSLVADRVSVTERLKSNRSPDVPLRTVSVTCSPSAMEVHIKADLFDLGVPVNPEHVTLGERCGVTKASSEEFIIHTALTDCGTRYWLTADALVYTNMLVYAPVPSVDGVIRQEKTSVPVECAYRRRFGVDSVSVVPTWLPHLSAHSAEHTLHFALRLMSADWQVVRGGVYFLGDMINMEASVFAPLLELRVFVQDCVATTTRDTNSVPRYKFIQNGCFTDGQQTNSTSQFLPRIQSDKLHLQLHTFIFRQVHSAQIFISCSLKAELQSSSSSRACSYIQGSWRSADGDHSVCESCRTSDQFRQNDVERRNTQAGSAQMEPGELELGTPGSMWKNPEHADTHVQALQQEVLAGPLSLSSWRSEVSPSAVLEGVHITHIPSLKTKRLTAHALQGNVSTPGSEYQLTITEEKAEWESRVSTEREMGVSLVTPTPELHLTVTPLMFTTLEMTNTVFKTKSTAAAETPSDAVSLSDPTDEVPDSTESRSTELNSTQWEGLMWGGTGGRMWDTPSPDHASLDETQL</sequence>
<comment type="PTM">
    <text evidence="14">Proteolytically cleaved before the transmembrane segment to yield the secreted ectodomain incorporated in the zona pellucida.</text>
</comment>
<evidence type="ECO:0000256" key="14">
    <source>
        <dbReference type="RuleBase" id="RU367066"/>
    </source>
</evidence>
<dbReference type="GO" id="GO:0007339">
    <property type="term" value="P:binding of sperm to zona pellucida"/>
    <property type="evidence" value="ECO:0007669"/>
    <property type="project" value="UniProtKB-UniRule"/>
</dbReference>
<dbReference type="Gene3D" id="2.60.40.4100">
    <property type="entry name" value="Zona pellucida, ZP-C domain"/>
    <property type="match status" value="1"/>
</dbReference>
<dbReference type="GO" id="GO:0032190">
    <property type="term" value="F:acrosin binding"/>
    <property type="evidence" value="ECO:0007669"/>
    <property type="project" value="TreeGrafter"/>
</dbReference>
<comment type="domain">
    <text evidence="14">The ZP domain is involved in the polymerization of the ZP proteins to form the zona pellucida.</text>
</comment>
<evidence type="ECO:0000313" key="17">
    <source>
        <dbReference type="EMBL" id="KAB5522188.1"/>
    </source>
</evidence>
<comment type="similarity">
    <text evidence="2 14">Belongs to the ZP domain family. ZPC subfamily.</text>
</comment>
<name>A0A5N5JS72_PANHP</name>
<evidence type="ECO:0000256" key="10">
    <source>
        <dbReference type="ARBA" id="ARBA00022989"/>
    </source>
</evidence>
<evidence type="ECO:0000256" key="11">
    <source>
        <dbReference type="ARBA" id="ARBA00023136"/>
    </source>
</evidence>
<dbReference type="PANTHER" id="PTHR11576:SF2">
    <property type="entry name" value="ZONA PELLUCIDA SPERM-BINDING PROTEIN 3"/>
    <property type="match status" value="1"/>
</dbReference>
<gene>
    <name evidence="17" type="ORF">PHYPO_G00156790</name>
</gene>
<dbReference type="PROSITE" id="PS51034">
    <property type="entry name" value="ZP_2"/>
    <property type="match status" value="1"/>
</dbReference>
<evidence type="ECO:0000256" key="2">
    <source>
        <dbReference type="ARBA" id="ARBA00006735"/>
    </source>
</evidence>
<dbReference type="InterPro" id="IPR055355">
    <property type="entry name" value="ZP-C"/>
</dbReference>
<dbReference type="InterPro" id="IPR042235">
    <property type="entry name" value="ZP-C_dom"/>
</dbReference>
<keyword evidence="8" id="KW-0812">Transmembrane</keyword>
<feature type="compositionally biased region" description="Polar residues" evidence="15">
    <location>
        <begin position="489"/>
        <end position="504"/>
    </location>
</feature>
<evidence type="ECO:0000259" key="16">
    <source>
        <dbReference type="PROSITE" id="PS51034"/>
    </source>
</evidence>
<evidence type="ECO:0000313" key="18">
    <source>
        <dbReference type="Proteomes" id="UP000327468"/>
    </source>
</evidence>
<accession>A0A5N5JS72</accession>
<keyword evidence="4 14" id="KW-1003">Cell membrane</keyword>
<comment type="subcellular location">
    <subcellularLocation>
        <location evidence="1">Secreted</location>
        <location evidence="1">Extracellular space</location>
        <location evidence="1">Extracellular matrix</location>
    </subcellularLocation>
    <subcellularLocation>
        <location evidence="14">Zona pellucida</location>
    </subcellularLocation>
    <subcellularLocation>
        <location evidence="14">Cell membrane</location>
        <topology evidence="14">Single-pass type I membrane protein</topology>
    </subcellularLocation>
</comment>
<dbReference type="GO" id="GO:0035803">
    <property type="term" value="P:egg coat formation"/>
    <property type="evidence" value="ECO:0007669"/>
    <property type="project" value="UniProtKB-UniRule"/>
</dbReference>
<protein>
    <recommendedName>
        <fullName evidence="3 14">Zona pellucida sperm-binding protein 3</fullName>
    </recommendedName>
</protein>
<dbReference type="GO" id="GO:0035805">
    <property type="term" value="C:egg coat"/>
    <property type="evidence" value="ECO:0007669"/>
    <property type="project" value="UniProtKB-SubCell"/>
</dbReference>
<keyword evidence="12 14" id="KW-1015">Disulfide bond</keyword>
<dbReference type="FunFam" id="2.60.40.3210:FF:000001">
    <property type="entry name" value="Zona pellucida sperm-binding protein 3"/>
    <property type="match status" value="1"/>
</dbReference>
<keyword evidence="10" id="KW-1133">Transmembrane helix</keyword>
<keyword evidence="6 14" id="KW-0272">Extracellular matrix</keyword>
<evidence type="ECO:0000256" key="4">
    <source>
        <dbReference type="ARBA" id="ARBA00022475"/>
    </source>
</evidence>
<dbReference type="PRINTS" id="PR00023">
    <property type="entry name" value="ZPELLUCIDA"/>
</dbReference>
<evidence type="ECO:0000256" key="8">
    <source>
        <dbReference type="ARBA" id="ARBA00022692"/>
    </source>
</evidence>
<dbReference type="InterPro" id="IPR048290">
    <property type="entry name" value="ZP_chr"/>
</dbReference>
<dbReference type="Pfam" id="PF23344">
    <property type="entry name" value="ZP-N"/>
    <property type="match status" value="1"/>
</dbReference>
<keyword evidence="18" id="KW-1185">Reference proteome</keyword>
<evidence type="ECO:0000256" key="9">
    <source>
        <dbReference type="ARBA" id="ARBA00022729"/>
    </source>
</evidence>
<keyword evidence="11" id="KW-0472">Membrane</keyword>
<dbReference type="EMBL" id="VFJC01000028">
    <property type="protein sequence ID" value="KAB5522188.1"/>
    <property type="molecule type" value="Genomic_DNA"/>
</dbReference>
<dbReference type="GO" id="GO:0035804">
    <property type="term" value="F:structural constituent of egg coat"/>
    <property type="evidence" value="ECO:0007669"/>
    <property type="project" value="UniProtKB-UniRule"/>
</dbReference>
<keyword evidence="7 14" id="KW-0165">Cleavage on pair of basic residues</keyword>
<evidence type="ECO:0000256" key="13">
    <source>
        <dbReference type="ARBA" id="ARBA00023180"/>
    </source>
</evidence>
<dbReference type="Proteomes" id="UP000327468">
    <property type="component" value="Chromosome 27"/>
</dbReference>
<dbReference type="Gene3D" id="2.60.40.3210">
    <property type="entry name" value="Zona pellucida, ZP-N domain"/>
    <property type="match status" value="1"/>
</dbReference>
<dbReference type="Pfam" id="PF00100">
    <property type="entry name" value="Zona_pellucida"/>
    <property type="match status" value="1"/>
</dbReference>
<evidence type="ECO:0000256" key="3">
    <source>
        <dbReference type="ARBA" id="ARBA00017980"/>
    </source>
</evidence>
<evidence type="ECO:0000256" key="12">
    <source>
        <dbReference type="ARBA" id="ARBA00023157"/>
    </source>
</evidence>
<feature type="region of interest" description="Disordered" evidence="15">
    <location>
        <begin position="489"/>
        <end position="553"/>
    </location>
</feature>
<keyword evidence="9 14" id="KW-0732">Signal</keyword>